<comment type="caution">
    <text evidence="1">The sequence shown here is derived from an EMBL/GenBank/DDBJ whole genome shotgun (WGS) entry which is preliminary data.</text>
</comment>
<gene>
    <name evidence="1" type="ORF">PACLA_8A026102</name>
</gene>
<dbReference type="EMBL" id="CACRXK020008123">
    <property type="protein sequence ID" value="CAB4014035.1"/>
    <property type="molecule type" value="Genomic_DNA"/>
</dbReference>
<evidence type="ECO:0000313" key="2">
    <source>
        <dbReference type="Proteomes" id="UP001152795"/>
    </source>
</evidence>
<protein>
    <submittedName>
        <fullName evidence="1">Uncharacterized protein</fullName>
    </submittedName>
</protein>
<evidence type="ECO:0000313" key="1">
    <source>
        <dbReference type="EMBL" id="CAB4014035.1"/>
    </source>
</evidence>
<dbReference type="AlphaFoldDB" id="A0A7D9EMJ6"/>
<accession>A0A7D9EMJ6</accession>
<dbReference type="Proteomes" id="UP001152795">
    <property type="component" value="Unassembled WGS sequence"/>
</dbReference>
<keyword evidence="2" id="KW-1185">Reference proteome</keyword>
<sequence length="195" mass="23106">MASFDPDFNKYLWLFFQQIKAKRQANTHGSIISKSNTNFFDILFGKLAKKRRVKYISTLLAYQYRERGMWMRPRTDAWFVMVDKSLDDQTWYANFRVSRHTFQFILDQIEDDIVHENTRLRKAVSPKCRLAMALYYLASTAEYRTIANLFGVSPSFVCICVREVFQAIIDNMKSSFVFLPKDEELDAIVKVYKER</sequence>
<proteinExistence type="predicted"/>
<reference evidence="1" key="1">
    <citation type="submission" date="2020-04" db="EMBL/GenBank/DDBJ databases">
        <authorList>
            <person name="Alioto T."/>
            <person name="Alioto T."/>
            <person name="Gomez Garrido J."/>
        </authorList>
    </citation>
    <scope>NUCLEOTIDE SEQUENCE</scope>
    <source>
        <strain evidence="1">A484AB</strain>
    </source>
</reference>
<dbReference type="OrthoDB" id="5975111at2759"/>
<organism evidence="1 2">
    <name type="scientific">Paramuricea clavata</name>
    <name type="common">Red gorgonian</name>
    <name type="synonym">Violescent sea-whip</name>
    <dbReference type="NCBI Taxonomy" id="317549"/>
    <lineage>
        <taxon>Eukaryota</taxon>
        <taxon>Metazoa</taxon>
        <taxon>Cnidaria</taxon>
        <taxon>Anthozoa</taxon>
        <taxon>Octocorallia</taxon>
        <taxon>Malacalcyonacea</taxon>
        <taxon>Plexauridae</taxon>
        <taxon>Paramuricea</taxon>
    </lineage>
</organism>
<name>A0A7D9EMJ6_PARCT</name>